<feature type="transmembrane region" description="Helical" evidence="2">
    <location>
        <begin position="177"/>
        <end position="196"/>
    </location>
</feature>
<dbReference type="GO" id="GO:0004175">
    <property type="term" value="F:endopeptidase activity"/>
    <property type="evidence" value="ECO:0007669"/>
    <property type="project" value="UniProtKB-ARBA"/>
</dbReference>
<dbReference type="PATRIC" id="fig|1620.3.peg.1326"/>
<evidence type="ECO:0000313" key="5">
    <source>
        <dbReference type="Proteomes" id="UP000051673"/>
    </source>
</evidence>
<feature type="transmembrane region" description="Helical" evidence="2">
    <location>
        <begin position="74"/>
        <end position="92"/>
    </location>
</feature>
<dbReference type="RefSeq" id="WP_057786136.1">
    <property type="nucleotide sequence ID" value="NZ_JQCD01000009.1"/>
</dbReference>
<dbReference type="InterPro" id="IPR003675">
    <property type="entry name" value="Rce1/LyrA-like_dom"/>
</dbReference>
<dbReference type="STRING" id="1620.IV67_GL001311"/>
<protein>
    <recommendedName>
        <fullName evidence="3">CAAX prenyl protease 2/Lysostaphin resistance protein A-like domain-containing protein</fullName>
    </recommendedName>
</protein>
<accession>A0A0R2JKM4</accession>
<keyword evidence="2" id="KW-0472">Membrane</keyword>
<feature type="transmembrane region" description="Helical" evidence="2">
    <location>
        <begin position="205"/>
        <end position="225"/>
    </location>
</feature>
<organism evidence="4 5">
    <name type="scientific">Weissella minor</name>
    <dbReference type="NCBI Taxonomy" id="1620"/>
    <lineage>
        <taxon>Bacteria</taxon>
        <taxon>Bacillati</taxon>
        <taxon>Bacillota</taxon>
        <taxon>Bacilli</taxon>
        <taxon>Lactobacillales</taxon>
        <taxon>Lactobacillaceae</taxon>
        <taxon>Weissella</taxon>
    </lineage>
</organism>
<evidence type="ECO:0000256" key="1">
    <source>
        <dbReference type="ARBA" id="ARBA00009067"/>
    </source>
</evidence>
<comment type="similarity">
    <text evidence="1">Belongs to the UPF0177 family.</text>
</comment>
<name>A0A0R2JKM4_9LACO</name>
<proteinExistence type="inferred from homology"/>
<evidence type="ECO:0000313" key="4">
    <source>
        <dbReference type="EMBL" id="KRN77785.1"/>
    </source>
</evidence>
<feature type="transmembrane region" description="Helical" evidence="2">
    <location>
        <begin position="12"/>
        <end position="30"/>
    </location>
</feature>
<keyword evidence="2" id="KW-0812">Transmembrane</keyword>
<keyword evidence="5" id="KW-1185">Reference proteome</keyword>
<gene>
    <name evidence="4" type="ORF">IV67_GL001311</name>
</gene>
<feature type="domain" description="CAAX prenyl protease 2/Lysostaphin resistance protein A-like" evidence="3">
    <location>
        <begin position="124"/>
        <end position="212"/>
    </location>
</feature>
<evidence type="ECO:0000256" key="2">
    <source>
        <dbReference type="SAM" id="Phobius"/>
    </source>
</evidence>
<comment type="caution">
    <text evidence="4">The sequence shown here is derived from an EMBL/GenBank/DDBJ whole genome shotgun (WGS) entry which is preliminary data.</text>
</comment>
<feature type="transmembrane region" description="Helical" evidence="2">
    <location>
        <begin position="153"/>
        <end position="171"/>
    </location>
</feature>
<sequence length="226" mass="25345">MKIQDIKITNHKSLWLIPFLFIVGYFIASFMDNWPLTWLATWAFGLSGLYAVYGWPQTKQLFQPMHKPYLKKLVCLYLLMMIAVGVVTSFMSSGLGMKAEQHVLLESDPESFSFATFAGLITYLENLVSATGEEALMASVLLPIYSGLKSKKLGLAVTLLVGSVLFGLMHVFVYDFNLVSCITVAIMRIFLTLAWFKTDSLRGGIYLHLFQDGLVIGLTMLLNTFI</sequence>
<dbReference type="AlphaFoldDB" id="A0A0R2JKM4"/>
<reference evidence="4 5" key="1">
    <citation type="journal article" date="2015" name="Genome Announc.">
        <title>Expanding the biotechnology potential of lactobacilli through comparative genomics of 213 strains and associated genera.</title>
        <authorList>
            <person name="Sun Z."/>
            <person name="Harris H.M."/>
            <person name="McCann A."/>
            <person name="Guo C."/>
            <person name="Argimon S."/>
            <person name="Zhang W."/>
            <person name="Yang X."/>
            <person name="Jeffery I.B."/>
            <person name="Cooney J.C."/>
            <person name="Kagawa T.F."/>
            <person name="Liu W."/>
            <person name="Song Y."/>
            <person name="Salvetti E."/>
            <person name="Wrobel A."/>
            <person name="Rasinkangas P."/>
            <person name="Parkhill J."/>
            <person name="Rea M.C."/>
            <person name="O'Sullivan O."/>
            <person name="Ritari J."/>
            <person name="Douillard F.P."/>
            <person name="Paul Ross R."/>
            <person name="Yang R."/>
            <person name="Briner A.E."/>
            <person name="Felis G.E."/>
            <person name="de Vos W.M."/>
            <person name="Barrangou R."/>
            <person name="Klaenhammer T.R."/>
            <person name="Caufield P.W."/>
            <person name="Cui Y."/>
            <person name="Zhang H."/>
            <person name="O'Toole P.W."/>
        </authorList>
    </citation>
    <scope>NUCLEOTIDE SEQUENCE [LARGE SCALE GENOMIC DNA]</scope>
    <source>
        <strain evidence="4 5">DSM 20014</strain>
    </source>
</reference>
<dbReference type="Pfam" id="PF02517">
    <property type="entry name" value="Rce1-like"/>
    <property type="match status" value="1"/>
</dbReference>
<evidence type="ECO:0000259" key="3">
    <source>
        <dbReference type="Pfam" id="PF02517"/>
    </source>
</evidence>
<keyword evidence="2" id="KW-1133">Transmembrane helix</keyword>
<dbReference type="Proteomes" id="UP000051673">
    <property type="component" value="Unassembled WGS sequence"/>
</dbReference>
<dbReference type="GO" id="GO:0080120">
    <property type="term" value="P:CAAX-box protein maturation"/>
    <property type="evidence" value="ECO:0007669"/>
    <property type="project" value="UniProtKB-ARBA"/>
</dbReference>
<dbReference type="EMBL" id="JQCD01000009">
    <property type="protein sequence ID" value="KRN77785.1"/>
    <property type="molecule type" value="Genomic_DNA"/>
</dbReference>
<feature type="transmembrane region" description="Helical" evidence="2">
    <location>
        <begin position="36"/>
        <end position="53"/>
    </location>
</feature>